<keyword evidence="3" id="KW-1185">Reference proteome</keyword>
<dbReference type="PANTHER" id="PTHR30383:SF5">
    <property type="entry name" value="SGNH HYDROLASE-TYPE ESTERASE DOMAIN-CONTAINING PROTEIN"/>
    <property type="match status" value="1"/>
</dbReference>
<comment type="caution">
    <text evidence="2">The sequence shown here is derived from an EMBL/GenBank/DDBJ whole genome shotgun (WGS) entry which is preliminary data.</text>
</comment>
<organism evidence="2 3">
    <name type="scientific">Paenibacillus anaericanus</name>
    <dbReference type="NCBI Taxonomy" id="170367"/>
    <lineage>
        <taxon>Bacteria</taxon>
        <taxon>Bacillati</taxon>
        <taxon>Bacillota</taxon>
        <taxon>Bacilli</taxon>
        <taxon>Bacillales</taxon>
        <taxon>Paenibacillaceae</taxon>
        <taxon>Paenibacillus</taxon>
    </lineage>
</organism>
<evidence type="ECO:0000259" key="1">
    <source>
        <dbReference type="Pfam" id="PF13472"/>
    </source>
</evidence>
<reference evidence="2 3" key="1">
    <citation type="submission" date="2018-12" db="EMBL/GenBank/DDBJ databases">
        <authorList>
            <person name="Sun L."/>
            <person name="Chen Z."/>
        </authorList>
    </citation>
    <scope>NUCLEOTIDE SEQUENCE [LARGE SCALE GENOMIC DNA]</scope>
    <source>
        <strain evidence="2 3">DSM 15890</strain>
    </source>
</reference>
<feature type="domain" description="SGNH hydrolase-type esterase" evidence="1">
    <location>
        <begin position="28"/>
        <end position="234"/>
    </location>
</feature>
<sequence length="260" mass="30104">MSSWKRGVTVSEDNKDYSPNNFNYIISGDSISKGVIYDEVRSKYVILEDNYVSLLQDKLKGVVRNTARFGNTLIKGIGNLKKDVLKDKPNIVLIEYGGNDCDFHWNEIADNPDALHSPKTDFTVFETMLTETIHYLKNQQITPILMSLPPLNADKYFKWVSQSNPEAEINIMKWLGSVTKIYWWQERYNSTIIKVSEMTKTKYIDVRGAFLEHPDFTKFICVDGIHPNKAGHQIICDKVLEFIRTNYQHLLQDHNDLAYE</sequence>
<proteinExistence type="predicted"/>
<dbReference type="Pfam" id="PF13472">
    <property type="entry name" value="Lipase_GDSL_2"/>
    <property type="match status" value="1"/>
</dbReference>
<dbReference type="PANTHER" id="PTHR30383">
    <property type="entry name" value="THIOESTERASE 1/PROTEASE 1/LYSOPHOSPHOLIPASE L1"/>
    <property type="match status" value="1"/>
</dbReference>
<dbReference type="Gene3D" id="3.40.50.1110">
    <property type="entry name" value="SGNH hydrolase"/>
    <property type="match status" value="1"/>
</dbReference>
<name>A0A3S1DNS7_9BACL</name>
<keyword evidence="2" id="KW-0378">Hydrolase</keyword>
<dbReference type="SUPFAM" id="SSF52266">
    <property type="entry name" value="SGNH hydrolase"/>
    <property type="match status" value="1"/>
</dbReference>
<dbReference type="CDD" id="cd00229">
    <property type="entry name" value="SGNH_hydrolase"/>
    <property type="match status" value="1"/>
</dbReference>
<dbReference type="Proteomes" id="UP000279446">
    <property type="component" value="Unassembled WGS sequence"/>
</dbReference>
<dbReference type="GO" id="GO:0004622">
    <property type="term" value="F:phosphatidylcholine lysophospholipase activity"/>
    <property type="evidence" value="ECO:0007669"/>
    <property type="project" value="TreeGrafter"/>
</dbReference>
<dbReference type="InterPro" id="IPR036514">
    <property type="entry name" value="SGNH_hydro_sf"/>
</dbReference>
<evidence type="ECO:0000313" key="2">
    <source>
        <dbReference type="EMBL" id="RUT43771.1"/>
    </source>
</evidence>
<dbReference type="OrthoDB" id="2513075at2"/>
<dbReference type="EMBL" id="RZNY01000018">
    <property type="protein sequence ID" value="RUT43771.1"/>
    <property type="molecule type" value="Genomic_DNA"/>
</dbReference>
<protein>
    <submittedName>
        <fullName evidence="2">SGNH/GDSL hydrolase family protein</fullName>
    </submittedName>
</protein>
<evidence type="ECO:0000313" key="3">
    <source>
        <dbReference type="Proteomes" id="UP000279446"/>
    </source>
</evidence>
<gene>
    <name evidence="2" type="ORF">EJP82_19730</name>
</gene>
<dbReference type="InterPro" id="IPR051532">
    <property type="entry name" value="Ester_Hydrolysis_Enzymes"/>
</dbReference>
<dbReference type="InterPro" id="IPR013830">
    <property type="entry name" value="SGNH_hydro"/>
</dbReference>
<dbReference type="AlphaFoldDB" id="A0A3S1DNS7"/>
<accession>A0A3S1DNS7</accession>